<dbReference type="InterPro" id="IPR032466">
    <property type="entry name" value="Metal_Hydrolase"/>
</dbReference>
<dbReference type="InterPro" id="IPR006680">
    <property type="entry name" value="Amidohydro-rel"/>
</dbReference>
<dbReference type="Proteomes" id="UP000270471">
    <property type="component" value="Unassembled WGS sequence"/>
</dbReference>
<feature type="domain" description="Amidohydrolase-related" evidence="3">
    <location>
        <begin position="130"/>
        <end position="466"/>
    </location>
</feature>
<keyword evidence="4" id="KW-0378">Hydrolase</keyword>
<evidence type="ECO:0000313" key="4">
    <source>
        <dbReference type="EMBL" id="RMB83770.1"/>
    </source>
</evidence>
<dbReference type="GO" id="GO:0019748">
    <property type="term" value="P:secondary metabolic process"/>
    <property type="evidence" value="ECO:0007669"/>
    <property type="project" value="TreeGrafter"/>
</dbReference>
<dbReference type="InterPro" id="IPR032465">
    <property type="entry name" value="ACMSD"/>
</dbReference>
<dbReference type="OrthoDB" id="8673349at2"/>
<dbReference type="GO" id="GO:0016787">
    <property type="term" value="F:hydrolase activity"/>
    <property type="evidence" value="ECO:0007669"/>
    <property type="project" value="UniProtKB-KW"/>
</dbReference>
<gene>
    <name evidence="4" type="ORF">CTZ28_21870</name>
</gene>
<dbReference type="PANTHER" id="PTHR21240">
    <property type="entry name" value="2-AMINO-3-CARBOXYLMUCONATE-6-SEMIALDEHYDE DECARBOXYLASE"/>
    <property type="match status" value="1"/>
</dbReference>
<protein>
    <submittedName>
        <fullName evidence="4">Hydrolase</fullName>
    </submittedName>
</protein>
<feature type="compositionally biased region" description="Basic residues" evidence="2">
    <location>
        <begin position="19"/>
        <end position="32"/>
    </location>
</feature>
<sequence length="467" mass="53556">MPLARLGVRRHHRAVLFRPGRHARPSLRRRRREGLPGCHRGRVRRCFDDPGPVRRRDRRPERRRRQATRPVQGRDRDHRGRGRLPRRRPPPSAPGKADRLVTTSLLGTTPRESVWTGPVVDADVHAQVPSASALFPYLAQQWIDWCTERNWRTPPGPGQHFPPNSPRTCRPEWRPDDGRVPASELALLQEHVLDPWRVDAAILNCYYGIDSIRQPDWVNAMASAVNDWLVHEWLAKDARLHGSLVLPVRDPEAMVREIHRLGDQPQIKQVLLPARSDLLWGRRIHLPVFRAAVEHDLVVGLHYGGTADGVPSTTGYPSYFIEEYAGEWQSFATQVTSMVVEGLLQELPDLRVSVIEGGFLWLPAWGWRMNKDWKGLRREVPWLSEPPMDVIRRHFRFSAVPAELGPPEAARHLQNALGWLRSDDLLMFATDYPRGHDDDVDRLLAGLPDPARPKLMAETARAWYRLP</sequence>
<dbReference type="GO" id="GO:0016831">
    <property type="term" value="F:carboxy-lyase activity"/>
    <property type="evidence" value="ECO:0007669"/>
    <property type="project" value="InterPro"/>
</dbReference>
<keyword evidence="1" id="KW-0456">Lyase</keyword>
<keyword evidence="5" id="KW-1185">Reference proteome</keyword>
<evidence type="ECO:0000256" key="2">
    <source>
        <dbReference type="SAM" id="MobiDB-lite"/>
    </source>
</evidence>
<dbReference type="EMBL" id="PENI01000014">
    <property type="protein sequence ID" value="RMB83770.1"/>
    <property type="molecule type" value="Genomic_DNA"/>
</dbReference>
<dbReference type="SUPFAM" id="SSF51556">
    <property type="entry name" value="Metallo-dependent hydrolases"/>
    <property type="match status" value="1"/>
</dbReference>
<evidence type="ECO:0000256" key="1">
    <source>
        <dbReference type="ARBA" id="ARBA00023239"/>
    </source>
</evidence>
<feature type="compositionally biased region" description="Basic and acidic residues" evidence="2">
    <location>
        <begin position="45"/>
        <end position="60"/>
    </location>
</feature>
<evidence type="ECO:0000313" key="5">
    <source>
        <dbReference type="Proteomes" id="UP000270471"/>
    </source>
</evidence>
<proteinExistence type="predicted"/>
<organism evidence="4 5">
    <name type="scientific">Streptomyces shenzhenensis</name>
    <dbReference type="NCBI Taxonomy" id="943815"/>
    <lineage>
        <taxon>Bacteria</taxon>
        <taxon>Bacillati</taxon>
        <taxon>Actinomycetota</taxon>
        <taxon>Actinomycetes</taxon>
        <taxon>Kitasatosporales</taxon>
        <taxon>Streptomycetaceae</taxon>
        <taxon>Streptomyces</taxon>
    </lineage>
</organism>
<dbReference type="Gene3D" id="3.20.20.140">
    <property type="entry name" value="Metal-dependent hydrolases"/>
    <property type="match status" value="1"/>
</dbReference>
<name>A0A3M0I6F2_9ACTN</name>
<feature type="compositionally biased region" description="Basic residues" evidence="2">
    <location>
        <begin position="79"/>
        <end position="89"/>
    </location>
</feature>
<dbReference type="AlphaFoldDB" id="A0A3M0I6F2"/>
<comment type="caution">
    <text evidence="4">The sequence shown here is derived from an EMBL/GenBank/DDBJ whole genome shotgun (WGS) entry which is preliminary data.</text>
</comment>
<dbReference type="GO" id="GO:0005737">
    <property type="term" value="C:cytoplasm"/>
    <property type="evidence" value="ECO:0007669"/>
    <property type="project" value="TreeGrafter"/>
</dbReference>
<feature type="region of interest" description="Disordered" evidence="2">
    <location>
        <begin position="19"/>
        <end position="105"/>
    </location>
</feature>
<accession>A0A3M0I6F2</accession>
<reference evidence="4 5" key="1">
    <citation type="submission" date="2017-11" db="EMBL/GenBank/DDBJ databases">
        <title>Draft genome of actinobacteria isolated from guarana (Paullinia cupana (Mart.) Ducke.</title>
        <authorList>
            <person name="Siqueira K.A."/>
            <person name="Liotti R.G."/>
            <person name="Mendes T.A.O."/>
            <person name="Soares M.A."/>
        </authorList>
    </citation>
    <scope>NUCLEOTIDE SEQUENCE [LARGE SCALE GENOMIC DNA]</scope>
    <source>
        <strain evidence="4 5">193</strain>
    </source>
</reference>
<dbReference type="PANTHER" id="PTHR21240:SF28">
    <property type="entry name" value="ISO-OROTATE DECARBOXYLASE (EUROFUNG)"/>
    <property type="match status" value="1"/>
</dbReference>
<dbReference type="Pfam" id="PF04909">
    <property type="entry name" value="Amidohydro_2"/>
    <property type="match status" value="1"/>
</dbReference>
<evidence type="ECO:0000259" key="3">
    <source>
        <dbReference type="Pfam" id="PF04909"/>
    </source>
</evidence>